<reference evidence="8 9" key="1">
    <citation type="journal article" date="2010" name="PLoS Biol.">
        <title>Multi-platform next-generation sequencing of the domestic turkey (Meleagris gallopavo): genome assembly and analysis.</title>
        <authorList>
            <person name="Dalloul R.A."/>
            <person name="Long J.A."/>
            <person name="Zimin A.V."/>
            <person name="Aslam L."/>
            <person name="Beal K."/>
            <person name="Blomberg L.A."/>
            <person name="Bouffard P."/>
            <person name="Burt D.W."/>
            <person name="Crasta O."/>
            <person name="Crooijmans R.P."/>
            <person name="Cooper K."/>
            <person name="Coulombe R.A."/>
            <person name="De S."/>
            <person name="Delany M.E."/>
            <person name="Dodgson J.B."/>
            <person name="Dong J.J."/>
            <person name="Evans C."/>
            <person name="Frederickson K.M."/>
            <person name="Flicek P."/>
            <person name="Florea L."/>
            <person name="Folkerts O."/>
            <person name="Groenen M.A."/>
            <person name="Harkins T.T."/>
            <person name="Herrero J."/>
            <person name="Hoffmann S."/>
            <person name="Megens H.J."/>
            <person name="Jiang A."/>
            <person name="de Jong P."/>
            <person name="Kaiser P."/>
            <person name="Kim H."/>
            <person name="Kim K.W."/>
            <person name="Kim S."/>
            <person name="Langenberger D."/>
            <person name="Lee M.K."/>
            <person name="Lee T."/>
            <person name="Mane S."/>
            <person name="Marcais G."/>
            <person name="Marz M."/>
            <person name="McElroy A.P."/>
            <person name="Modise T."/>
            <person name="Nefedov M."/>
            <person name="Notredame C."/>
            <person name="Paton I.R."/>
            <person name="Payne W.S."/>
            <person name="Pertea G."/>
            <person name="Prickett D."/>
            <person name="Puiu D."/>
            <person name="Qioa D."/>
            <person name="Raineri E."/>
            <person name="Ruffier M."/>
            <person name="Salzberg S.L."/>
            <person name="Schatz M.C."/>
            <person name="Scheuring C."/>
            <person name="Schmidt C.J."/>
            <person name="Schroeder S."/>
            <person name="Searle S.M."/>
            <person name="Smith E.J."/>
            <person name="Smith J."/>
            <person name="Sonstegard T.S."/>
            <person name="Stadler P.F."/>
            <person name="Tafer H."/>
            <person name="Tu Z.J."/>
            <person name="Van Tassell C.P."/>
            <person name="Vilella A.J."/>
            <person name="Williams K.P."/>
            <person name="Yorke J.A."/>
            <person name="Zhang L."/>
            <person name="Zhang H.B."/>
            <person name="Zhang X."/>
            <person name="Zhang Y."/>
            <person name="Reed K.M."/>
        </authorList>
    </citation>
    <scope>NUCLEOTIDE SEQUENCE [LARGE SCALE GENOMIC DNA]</scope>
</reference>
<feature type="domain" description="SRCR" evidence="7">
    <location>
        <begin position="25"/>
        <end position="126"/>
    </location>
</feature>
<dbReference type="OrthoDB" id="536948at2759"/>
<feature type="signal peptide" evidence="6">
    <location>
        <begin position="1"/>
        <end position="22"/>
    </location>
</feature>
<evidence type="ECO:0000256" key="1">
    <source>
        <dbReference type="ARBA" id="ARBA00022729"/>
    </source>
</evidence>
<evidence type="ECO:0000259" key="7">
    <source>
        <dbReference type="PROSITE" id="PS50287"/>
    </source>
</evidence>
<evidence type="ECO:0000256" key="2">
    <source>
        <dbReference type="ARBA" id="ARBA00022737"/>
    </source>
</evidence>
<dbReference type="SUPFAM" id="SSF56487">
    <property type="entry name" value="SRCR-like"/>
    <property type="match status" value="2"/>
</dbReference>
<feature type="disulfide bond" evidence="5">
    <location>
        <begin position="95"/>
        <end position="105"/>
    </location>
</feature>
<comment type="caution">
    <text evidence="5">Lacks conserved residue(s) required for the propagation of feature annotation.</text>
</comment>
<dbReference type="Pfam" id="PF00530">
    <property type="entry name" value="SRCR"/>
    <property type="match status" value="2"/>
</dbReference>
<keyword evidence="1 6" id="KW-0732">Signal</keyword>
<dbReference type="PROSITE" id="PS50287">
    <property type="entry name" value="SRCR_2"/>
    <property type="match status" value="2"/>
</dbReference>
<dbReference type="FunFam" id="3.10.250.10:FF:000004">
    <property type="entry name" value="Scavenger receptor cysteine-rich type 1 protein M130"/>
    <property type="match status" value="1"/>
</dbReference>
<feature type="domain" description="SRCR" evidence="7">
    <location>
        <begin position="131"/>
        <end position="232"/>
    </location>
</feature>
<evidence type="ECO:0000256" key="4">
    <source>
        <dbReference type="ARBA" id="ARBA00023180"/>
    </source>
</evidence>
<dbReference type="InParanoid" id="A0A803Y669"/>
<reference evidence="8" key="3">
    <citation type="submission" date="2025-09" db="UniProtKB">
        <authorList>
            <consortium name="Ensembl"/>
        </authorList>
    </citation>
    <scope>IDENTIFICATION</scope>
</reference>
<protein>
    <recommendedName>
        <fullName evidence="7">SRCR domain-containing protein</fullName>
    </recommendedName>
</protein>
<dbReference type="SMART" id="SM00202">
    <property type="entry name" value="SR"/>
    <property type="match status" value="2"/>
</dbReference>
<dbReference type="PROSITE" id="PS00420">
    <property type="entry name" value="SRCR_1"/>
    <property type="match status" value="1"/>
</dbReference>
<sequence>MGGLRSLGLCLALCCGAVIGSAVPAQLSGGHSRCQGRVELLQAGSWASVCAVGWDLAAARVLCRQLGCGRPRAVPVPCSPPMAEENVVGLRQVQCTGQELDLEHCELQPGDAASCPSNHVAAVNCEEPFRLRLAGGPRRCAGRLEVQRAGRWGTVCDDGWSRANTAVVCRELGCGEAQGIDEERPRFGPGVGHIWLDDVRCRGQEKSLQNCAHRVWGYHDCTHREDVGVVCQDP</sequence>
<evidence type="ECO:0000313" key="9">
    <source>
        <dbReference type="Proteomes" id="UP000001645"/>
    </source>
</evidence>
<dbReference type="GO" id="GO:0016020">
    <property type="term" value="C:membrane"/>
    <property type="evidence" value="ECO:0007669"/>
    <property type="project" value="InterPro"/>
</dbReference>
<dbReference type="Ensembl" id="ENSMGAT00000025089.1">
    <property type="protein sequence ID" value="ENSMGAP00000027266.1"/>
    <property type="gene ID" value="ENSMGAG00000019370.1"/>
</dbReference>
<dbReference type="PRINTS" id="PR00258">
    <property type="entry name" value="SPERACTRCPTR"/>
</dbReference>
<keyword evidence="4" id="KW-0325">Glycoprotein</keyword>
<name>A0A803Y669_MELGA</name>
<evidence type="ECO:0000256" key="6">
    <source>
        <dbReference type="SAM" id="SignalP"/>
    </source>
</evidence>
<dbReference type="Proteomes" id="UP000001645">
    <property type="component" value="Chromosome 1"/>
</dbReference>
<dbReference type="GeneTree" id="ENSGT00940000161974"/>
<dbReference type="Gene3D" id="3.10.250.10">
    <property type="entry name" value="SRCR-like domain"/>
    <property type="match status" value="2"/>
</dbReference>
<evidence type="ECO:0000313" key="8">
    <source>
        <dbReference type="Ensembl" id="ENSMGAP00000027266.1"/>
    </source>
</evidence>
<dbReference type="InterPro" id="IPR001190">
    <property type="entry name" value="SRCR"/>
</dbReference>
<evidence type="ECO:0000256" key="5">
    <source>
        <dbReference type="PROSITE-ProRule" id="PRU00196"/>
    </source>
</evidence>
<reference evidence="8" key="2">
    <citation type="submission" date="2025-08" db="UniProtKB">
        <authorList>
            <consortium name="Ensembl"/>
        </authorList>
    </citation>
    <scope>IDENTIFICATION</scope>
</reference>
<feature type="chain" id="PRO_5032806075" description="SRCR domain-containing protein" evidence="6">
    <location>
        <begin position="23"/>
        <end position="234"/>
    </location>
</feature>
<keyword evidence="2" id="KW-0677">Repeat</keyword>
<keyword evidence="9" id="KW-1185">Reference proteome</keyword>
<organism evidence="8 9">
    <name type="scientific">Meleagris gallopavo</name>
    <name type="common">Wild turkey</name>
    <dbReference type="NCBI Taxonomy" id="9103"/>
    <lineage>
        <taxon>Eukaryota</taxon>
        <taxon>Metazoa</taxon>
        <taxon>Chordata</taxon>
        <taxon>Craniata</taxon>
        <taxon>Vertebrata</taxon>
        <taxon>Euteleostomi</taxon>
        <taxon>Archelosauria</taxon>
        <taxon>Archosauria</taxon>
        <taxon>Dinosauria</taxon>
        <taxon>Saurischia</taxon>
        <taxon>Theropoda</taxon>
        <taxon>Coelurosauria</taxon>
        <taxon>Aves</taxon>
        <taxon>Neognathae</taxon>
        <taxon>Galloanserae</taxon>
        <taxon>Galliformes</taxon>
        <taxon>Phasianidae</taxon>
        <taxon>Meleagridinae</taxon>
        <taxon>Meleagris</taxon>
    </lineage>
</organism>
<evidence type="ECO:0000256" key="3">
    <source>
        <dbReference type="ARBA" id="ARBA00023157"/>
    </source>
</evidence>
<dbReference type="PANTHER" id="PTHR48071">
    <property type="entry name" value="SRCR DOMAIN-CONTAINING PROTEIN"/>
    <property type="match status" value="1"/>
</dbReference>
<dbReference type="AlphaFoldDB" id="A0A803Y669"/>
<dbReference type="InterPro" id="IPR036772">
    <property type="entry name" value="SRCR-like_dom_sf"/>
</dbReference>
<keyword evidence="3 5" id="KW-1015">Disulfide bond</keyword>
<dbReference type="PANTHER" id="PTHR48071:SF8">
    <property type="entry name" value="CD5 ANTIGEN-LIKE"/>
    <property type="match status" value="1"/>
</dbReference>
<dbReference type="FunFam" id="3.10.250.10:FF:000001">
    <property type="entry name" value="Lysyl oxidase 4 isoform X1"/>
    <property type="match status" value="1"/>
</dbReference>
<accession>A0A803Y669</accession>
<feature type="disulfide bond" evidence="5">
    <location>
        <begin position="201"/>
        <end position="211"/>
    </location>
</feature>
<proteinExistence type="predicted"/>